<keyword evidence="3" id="KW-1185">Reference proteome</keyword>
<evidence type="ECO:0000256" key="1">
    <source>
        <dbReference type="SAM" id="SignalP"/>
    </source>
</evidence>
<evidence type="ECO:0000313" key="3">
    <source>
        <dbReference type="Proteomes" id="UP000585050"/>
    </source>
</evidence>
<proteinExistence type="predicted"/>
<feature type="chain" id="PRO_5031525535" evidence="1">
    <location>
        <begin position="20"/>
        <end position="151"/>
    </location>
</feature>
<sequence length="151" mass="17489">MIFLLSLFSILLVSQVSYSQIKSDLNLEKGDVAVGGYDPVSYFENKVEKGDRHITTVYQGAHYYFVSQKHLEAFKASPQKYSPAYGGWCAYAMGVKGDKIDVNYETYKIQNGRLFLFYNKFFSNTLEDWEEEGAERLEKQADKNWKKYLAQ</sequence>
<dbReference type="NCBIfam" id="NF041384">
    <property type="entry name" value="YHS_seleno_dom"/>
    <property type="match status" value="1"/>
</dbReference>
<evidence type="ECO:0000313" key="2">
    <source>
        <dbReference type="EMBL" id="NLR93224.1"/>
    </source>
</evidence>
<keyword evidence="1" id="KW-0732">Signal</keyword>
<dbReference type="AlphaFoldDB" id="A0A7X8SN18"/>
<dbReference type="Proteomes" id="UP000585050">
    <property type="component" value="Unassembled WGS sequence"/>
</dbReference>
<organism evidence="2 3">
    <name type="scientific">Flammeovirga agarivorans</name>
    <dbReference type="NCBI Taxonomy" id="2726742"/>
    <lineage>
        <taxon>Bacteria</taxon>
        <taxon>Pseudomonadati</taxon>
        <taxon>Bacteroidota</taxon>
        <taxon>Cytophagia</taxon>
        <taxon>Cytophagales</taxon>
        <taxon>Flammeovirgaceae</taxon>
        <taxon>Flammeovirga</taxon>
    </lineage>
</organism>
<accession>A0A7X8SN18</accession>
<feature type="signal peptide" evidence="1">
    <location>
        <begin position="1"/>
        <end position="19"/>
    </location>
</feature>
<name>A0A7X8SN18_9BACT</name>
<protein>
    <submittedName>
        <fullName evidence="2">YHS domain-containing protein</fullName>
    </submittedName>
</protein>
<reference evidence="2 3" key="1">
    <citation type="submission" date="2020-04" db="EMBL/GenBank/DDBJ databases">
        <title>Flammeovirga sp. SR4, a novel species isolated from seawater.</title>
        <authorList>
            <person name="Wang X."/>
        </authorList>
    </citation>
    <scope>NUCLEOTIDE SEQUENCE [LARGE SCALE GENOMIC DNA]</scope>
    <source>
        <strain evidence="2 3">SR4</strain>
    </source>
</reference>
<comment type="caution">
    <text evidence="2">The sequence shown here is derived from an EMBL/GenBank/DDBJ whole genome shotgun (WGS) entry which is preliminary data.</text>
</comment>
<dbReference type="EMBL" id="JABAIL010000005">
    <property type="protein sequence ID" value="NLR93224.1"/>
    <property type="molecule type" value="Genomic_DNA"/>
</dbReference>
<gene>
    <name evidence="2" type="ORF">HGP29_18625</name>
</gene>